<dbReference type="GO" id="GO:0030681">
    <property type="term" value="C:multimeric ribonuclease P complex"/>
    <property type="evidence" value="ECO:0007669"/>
    <property type="project" value="TreeGrafter"/>
</dbReference>
<organism evidence="3 9">
    <name type="scientific">Punica granatum</name>
    <name type="common">Pomegranate</name>
    <dbReference type="NCBI Taxonomy" id="22663"/>
    <lineage>
        <taxon>Eukaryota</taxon>
        <taxon>Viridiplantae</taxon>
        <taxon>Streptophyta</taxon>
        <taxon>Embryophyta</taxon>
        <taxon>Tracheophyta</taxon>
        <taxon>Spermatophyta</taxon>
        <taxon>Magnoliopsida</taxon>
        <taxon>eudicotyledons</taxon>
        <taxon>Gunneridae</taxon>
        <taxon>Pentapetalae</taxon>
        <taxon>rosids</taxon>
        <taxon>malvids</taxon>
        <taxon>Myrtales</taxon>
        <taxon>Lythraceae</taxon>
        <taxon>Punica</taxon>
    </lineage>
</organism>
<reference evidence="4 5" key="2">
    <citation type="submission" date="2025-04" db="UniProtKB">
        <authorList>
            <consortium name="RefSeq"/>
        </authorList>
    </citation>
    <scope>IDENTIFICATION</scope>
    <source>
        <tissue evidence="4 5">Leaf</tissue>
    </source>
</reference>
<dbReference type="RefSeq" id="XP_031382938.1">
    <property type="nucleotide sequence ID" value="XM_031527078.1"/>
</dbReference>
<dbReference type="GeneID" id="116197064"/>
<dbReference type="RefSeq" id="XP_031382933.1">
    <property type="nucleotide sequence ID" value="XM_031527073.1"/>
</dbReference>
<dbReference type="InterPro" id="IPR038085">
    <property type="entry name" value="Rnp2-like_sf"/>
</dbReference>
<evidence type="ECO:0000313" key="3">
    <source>
        <dbReference type="Proteomes" id="UP000515151"/>
    </source>
</evidence>
<evidence type="ECO:0000313" key="6">
    <source>
        <dbReference type="RefSeq" id="XP_031382934.1"/>
    </source>
</evidence>
<dbReference type="PANTHER" id="PTHR15441:SF2">
    <property type="entry name" value="RIBONUCLEASE P_MRP PROTEIN SUBUNIT POP5"/>
    <property type="match status" value="1"/>
</dbReference>
<name>A0A6P8CFW1_PUNGR</name>
<dbReference type="GO" id="GO:0001682">
    <property type="term" value="P:tRNA 5'-leader removal"/>
    <property type="evidence" value="ECO:0007669"/>
    <property type="project" value="InterPro"/>
</dbReference>
<dbReference type="Gene3D" id="3.30.70.3250">
    <property type="entry name" value="Ribonuclease P, Pop5 subunit"/>
    <property type="match status" value="1"/>
</dbReference>
<evidence type="ECO:0000313" key="7">
    <source>
        <dbReference type="RefSeq" id="XP_031382935.1"/>
    </source>
</evidence>
<evidence type="ECO:0000256" key="2">
    <source>
        <dbReference type="ARBA" id="ARBA00022694"/>
    </source>
</evidence>
<dbReference type="RefSeq" id="XP_031382935.1">
    <property type="nucleotide sequence ID" value="XM_031527075.1"/>
</dbReference>
<proteinExistence type="inferred from homology"/>
<dbReference type="RefSeq" id="XP_031382931.1">
    <property type="nucleotide sequence ID" value="XM_031527071.1"/>
</dbReference>
<keyword evidence="3" id="KW-1185">Reference proteome</keyword>
<dbReference type="RefSeq" id="XP_031382934.1">
    <property type="nucleotide sequence ID" value="XM_031527074.1"/>
</dbReference>
<dbReference type="PANTHER" id="PTHR15441">
    <property type="entry name" value="RIBONUCLEASE P PROTEIN SUBUNIT P14"/>
    <property type="match status" value="1"/>
</dbReference>
<dbReference type="GO" id="GO:0033204">
    <property type="term" value="F:ribonuclease P RNA binding"/>
    <property type="evidence" value="ECO:0007669"/>
    <property type="project" value="TreeGrafter"/>
</dbReference>
<dbReference type="GO" id="GO:0000172">
    <property type="term" value="C:ribonuclease MRP complex"/>
    <property type="evidence" value="ECO:0007669"/>
    <property type="project" value="TreeGrafter"/>
</dbReference>
<dbReference type="GO" id="GO:0005730">
    <property type="term" value="C:nucleolus"/>
    <property type="evidence" value="ECO:0007669"/>
    <property type="project" value="TreeGrafter"/>
</dbReference>
<reference evidence="3" key="1">
    <citation type="journal article" date="2020" name="Plant Biotechnol. J.">
        <title>The pomegranate (Punica granatum L.) draft genome dissects genetic divergence between soft- and hard-seeded cultivars.</title>
        <authorList>
            <person name="Luo X."/>
            <person name="Li H."/>
            <person name="Wu Z."/>
            <person name="Yao W."/>
            <person name="Zhao P."/>
            <person name="Cao D."/>
            <person name="Yu H."/>
            <person name="Li K."/>
            <person name="Poudel K."/>
            <person name="Zhao D."/>
            <person name="Zhang F."/>
            <person name="Xia X."/>
            <person name="Chen L."/>
            <person name="Wang Q."/>
            <person name="Jing D."/>
            <person name="Cao S."/>
        </authorList>
    </citation>
    <scope>NUCLEOTIDE SEQUENCE [LARGE SCALE GENOMIC DNA]</scope>
</reference>
<dbReference type="OrthoDB" id="24745at2759"/>
<dbReference type="AlphaFoldDB" id="A0A6P8CFW1"/>
<accession>A0A6P8CFW1</accession>
<evidence type="ECO:0000313" key="4">
    <source>
        <dbReference type="RefSeq" id="XP_031382931.1"/>
    </source>
</evidence>
<evidence type="ECO:0000256" key="1">
    <source>
        <dbReference type="ARBA" id="ARBA00010800"/>
    </source>
</evidence>
<evidence type="ECO:0000313" key="9">
    <source>
        <dbReference type="RefSeq" id="XP_031382937.1"/>
    </source>
</evidence>
<evidence type="ECO:0000313" key="10">
    <source>
        <dbReference type="RefSeq" id="XP_031382938.1"/>
    </source>
</evidence>
<dbReference type="InterPro" id="IPR002759">
    <property type="entry name" value="Pop5/Rpp14/Rnp2-like"/>
</dbReference>
<evidence type="ECO:0000313" key="5">
    <source>
        <dbReference type="RefSeq" id="XP_031382933.1"/>
    </source>
</evidence>
<evidence type="ECO:0000313" key="8">
    <source>
        <dbReference type="RefSeq" id="XP_031382936.1"/>
    </source>
</evidence>
<keyword evidence="2" id="KW-0819">tRNA processing</keyword>
<protein>
    <submittedName>
        <fullName evidence="4 5">Probable ribonuclease P/MRP protein subunit POP5</fullName>
    </submittedName>
</protein>
<comment type="similarity">
    <text evidence="1">Belongs to the eukaryotic/archaeal RNase P protein component 2 family.</text>
</comment>
<dbReference type="RefSeq" id="XP_031382936.1">
    <property type="nucleotide sequence ID" value="XM_031527076.1"/>
</dbReference>
<dbReference type="Pfam" id="PF01900">
    <property type="entry name" value="RNase_P_Rpp14"/>
    <property type="match status" value="1"/>
</dbReference>
<gene>
    <name evidence="4 5 6 7 8 9 10" type="primary">LOC116197064</name>
</gene>
<sequence>MVEFKNRYMVMEVFLDPNRGIRVDDPIELTKNNVMEAIGNSIRVTARDFSLHLSLKSFKVKYVNPITKICIIRASREDHREVWQAITLITRIKDYPVIFNLLKLTGSIEACKKAGQKCEESKFEQYKLIVGSQPSPKAVQKHQNCLEELKRLEP</sequence>
<dbReference type="RefSeq" id="XP_031382937.1">
    <property type="nucleotide sequence ID" value="XM_031527077.1"/>
</dbReference>
<dbReference type="SUPFAM" id="SSF160350">
    <property type="entry name" value="Rnp2-like"/>
    <property type="match status" value="1"/>
</dbReference>
<dbReference type="Proteomes" id="UP000515151">
    <property type="component" value="Chromosome 2"/>
</dbReference>